<feature type="domain" description="Double zinc ribbon" evidence="2">
    <location>
        <begin position="17"/>
        <end position="70"/>
    </location>
</feature>
<dbReference type="AlphaFoldDB" id="A0A1J8NFZ6"/>
<dbReference type="EMBL" id="LUKY01000033">
    <property type="protein sequence ID" value="OIZ94257.1"/>
    <property type="molecule type" value="Genomic_DNA"/>
</dbReference>
<dbReference type="InterPro" id="IPR000836">
    <property type="entry name" value="PRTase_dom"/>
</dbReference>
<dbReference type="OrthoDB" id="9793412at2"/>
<dbReference type="InterPro" id="IPR044005">
    <property type="entry name" value="DZR_2"/>
</dbReference>
<dbReference type="RefSeq" id="WP_071662751.1">
    <property type="nucleotide sequence ID" value="NZ_LUKY01000033.1"/>
</dbReference>
<dbReference type="InterPro" id="IPR029057">
    <property type="entry name" value="PRTase-like"/>
</dbReference>
<dbReference type="CDD" id="cd06223">
    <property type="entry name" value="PRTases_typeI"/>
    <property type="match status" value="1"/>
</dbReference>
<dbReference type="SUPFAM" id="SSF53271">
    <property type="entry name" value="PRTase-like"/>
    <property type="match status" value="1"/>
</dbReference>
<gene>
    <name evidence="3" type="ORF">A1D18_05250</name>
</gene>
<comment type="caution">
    <text evidence="3">The sequence shown here is derived from an EMBL/GenBank/DDBJ whole genome shotgun (WGS) entry which is preliminary data.</text>
</comment>
<dbReference type="GO" id="GO:0016757">
    <property type="term" value="F:glycosyltransferase activity"/>
    <property type="evidence" value="ECO:0007669"/>
    <property type="project" value="UniProtKB-KW"/>
</dbReference>
<evidence type="ECO:0000313" key="3">
    <source>
        <dbReference type="EMBL" id="OIZ94257.1"/>
    </source>
</evidence>
<dbReference type="PANTHER" id="PTHR47505">
    <property type="entry name" value="DNA UTILIZATION PROTEIN YHGH"/>
    <property type="match status" value="1"/>
</dbReference>
<protein>
    <submittedName>
        <fullName evidence="3">Amidophosphoribosyltransferase</fullName>
    </submittedName>
</protein>
<dbReference type="PANTHER" id="PTHR47505:SF1">
    <property type="entry name" value="DNA UTILIZATION PROTEIN YHGH"/>
    <property type="match status" value="1"/>
</dbReference>
<proteinExistence type="inferred from homology"/>
<keyword evidence="3" id="KW-0808">Transferase</keyword>
<dbReference type="InterPro" id="IPR051910">
    <property type="entry name" value="ComF/GntX_DNA_util-trans"/>
</dbReference>
<reference evidence="3 4" key="1">
    <citation type="submission" date="2016-03" db="EMBL/GenBank/DDBJ databases">
        <title>Comparative genomics of Rickettsiella.</title>
        <authorList>
            <person name="Chandler C."/>
            <person name="Wang Y."/>
        </authorList>
    </citation>
    <scope>NUCLEOTIDE SEQUENCE [LARGE SCALE GENOMIC DNA]</scope>
    <source>
        <strain evidence="3 4">RCFS May 2013</strain>
    </source>
</reference>
<organism evidence="3 4">
    <name type="scientific">Candidatus Rickettsiella isopodorum</name>
    <dbReference type="NCBI Taxonomy" id="1225476"/>
    <lineage>
        <taxon>Bacteria</taxon>
        <taxon>Pseudomonadati</taxon>
        <taxon>Pseudomonadota</taxon>
        <taxon>Gammaproteobacteria</taxon>
        <taxon>Legionellales</taxon>
        <taxon>Coxiellaceae</taxon>
        <taxon>Rickettsiella</taxon>
    </lineage>
</organism>
<dbReference type="Proteomes" id="UP000183924">
    <property type="component" value="Unassembled WGS sequence"/>
</dbReference>
<dbReference type="STRING" id="1225476.A1D18_05250"/>
<evidence type="ECO:0000256" key="1">
    <source>
        <dbReference type="ARBA" id="ARBA00008007"/>
    </source>
</evidence>
<keyword evidence="3" id="KW-0328">Glycosyltransferase</keyword>
<evidence type="ECO:0000259" key="2">
    <source>
        <dbReference type="Pfam" id="PF18912"/>
    </source>
</evidence>
<sequence length="244" mass="27894">MNISILLKKLNTGITHGFFPYHCIICNDKANRELDLCMECETFLPWLKNACTSCAIPLAFQGQSVCGACLKTPLPFHKLCVFFSYTEIIKKWVIGLKFQQQLVYAKIFGTLLAEKISSRYQSEQLPDRIIPVPLHKKRLYERGFNQAIELARPISKKLNIPIEYKKCQRVINTASQSKLPSNQRSNNVKNAFVAHQDLAQQYIALLDDVMTTGHTFIEISRALYDVGVKRIDVWCCARTYLDGN</sequence>
<accession>A0A1J8NFZ6</accession>
<evidence type="ECO:0000313" key="4">
    <source>
        <dbReference type="Proteomes" id="UP000183924"/>
    </source>
</evidence>
<name>A0A1J8NFZ6_9COXI</name>
<dbReference type="Gene3D" id="3.40.50.2020">
    <property type="match status" value="1"/>
</dbReference>
<comment type="similarity">
    <text evidence="1">Belongs to the ComF/GntX family.</text>
</comment>
<dbReference type="Pfam" id="PF18912">
    <property type="entry name" value="DZR_2"/>
    <property type="match status" value="1"/>
</dbReference>
<keyword evidence="4" id="KW-1185">Reference proteome</keyword>